<keyword evidence="2" id="KW-1185">Reference proteome</keyword>
<evidence type="ECO:0000313" key="2">
    <source>
        <dbReference type="Proteomes" id="UP000800038"/>
    </source>
</evidence>
<dbReference type="Proteomes" id="UP000800038">
    <property type="component" value="Unassembled WGS sequence"/>
</dbReference>
<reference evidence="1" key="1">
    <citation type="journal article" date="2020" name="Stud. Mycol.">
        <title>101 Dothideomycetes genomes: a test case for predicting lifestyles and emergence of pathogens.</title>
        <authorList>
            <person name="Haridas S."/>
            <person name="Albert R."/>
            <person name="Binder M."/>
            <person name="Bloem J."/>
            <person name="Labutti K."/>
            <person name="Salamov A."/>
            <person name="Andreopoulos B."/>
            <person name="Baker S."/>
            <person name="Barry K."/>
            <person name="Bills G."/>
            <person name="Bluhm B."/>
            <person name="Cannon C."/>
            <person name="Castanera R."/>
            <person name="Culley D."/>
            <person name="Daum C."/>
            <person name="Ezra D."/>
            <person name="Gonzalez J."/>
            <person name="Henrissat B."/>
            <person name="Kuo A."/>
            <person name="Liang C."/>
            <person name="Lipzen A."/>
            <person name="Lutzoni F."/>
            <person name="Magnuson J."/>
            <person name="Mondo S."/>
            <person name="Nolan M."/>
            <person name="Ohm R."/>
            <person name="Pangilinan J."/>
            <person name="Park H.-J."/>
            <person name="Ramirez L."/>
            <person name="Alfaro M."/>
            <person name="Sun H."/>
            <person name="Tritt A."/>
            <person name="Yoshinaga Y."/>
            <person name="Zwiers L.-H."/>
            <person name="Turgeon B."/>
            <person name="Goodwin S."/>
            <person name="Spatafora J."/>
            <person name="Crous P."/>
            <person name="Grigoriev I."/>
        </authorList>
    </citation>
    <scope>NUCLEOTIDE SEQUENCE</scope>
    <source>
        <strain evidence="1">CBS 161.51</strain>
    </source>
</reference>
<dbReference type="AlphaFoldDB" id="A0A6A5T2G4"/>
<sequence>MATKLSWTCRPVFLRVLVCIPGQERFSAHGTAAHCAALTLPYPYRRRTRNMVHERYRLTLGFHLQDSQVSNSNQNGCIFSYFFRFWIFGRLISNIHNHNEIEIVSRSIISNHLLVTFGHPYPAPNNLVAITIAHQPSSLVHPTHAAWPTSVSPEVVTTQPHD</sequence>
<dbReference type="EMBL" id="ML976001">
    <property type="protein sequence ID" value="KAF1946811.1"/>
    <property type="molecule type" value="Genomic_DNA"/>
</dbReference>
<name>A0A6A5T2G4_9PLEO</name>
<organism evidence="1 2">
    <name type="scientific">Clathrospora elynae</name>
    <dbReference type="NCBI Taxonomy" id="706981"/>
    <lineage>
        <taxon>Eukaryota</taxon>
        <taxon>Fungi</taxon>
        <taxon>Dikarya</taxon>
        <taxon>Ascomycota</taxon>
        <taxon>Pezizomycotina</taxon>
        <taxon>Dothideomycetes</taxon>
        <taxon>Pleosporomycetidae</taxon>
        <taxon>Pleosporales</taxon>
        <taxon>Diademaceae</taxon>
        <taxon>Clathrospora</taxon>
    </lineage>
</organism>
<protein>
    <submittedName>
        <fullName evidence="1">Uncharacterized protein</fullName>
    </submittedName>
</protein>
<evidence type="ECO:0000313" key="1">
    <source>
        <dbReference type="EMBL" id="KAF1946811.1"/>
    </source>
</evidence>
<gene>
    <name evidence="1" type="ORF">EJ02DRAFT_197342</name>
</gene>
<proteinExistence type="predicted"/>
<accession>A0A6A5T2G4</accession>